<reference evidence="1" key="2">
    <citation type="submission" date="2023-05" db="EMBL/GenBank/DDBJ databases">
        <authorList>
            <consortium name="Lawrence Berkeley National Laboratory"/>
            <person name="Steindorff A."/>
            <person name="Hensen N."/>
            <person name="Bonometti L."/>
            <person name="Westerberg I."/>
            <person name="Brannstrom I.O."/>
            <person name="Guillou S."/>
            <person name="Cros-Aarteil S."/>
            <person name="Calhoun S."/>
            <person name="Haridas S."/>
            <person name="Kuo A."/>
            <person name="Mondo S."/>
            <person name="Pangilinan J."/>
            <person name="Riley R."/>
            <person name="Labutti K."/>
            <person name="Andreopoulos B."/>
            <person name="Lipzen A."/>
            <person name="Chen C."/>
            <person name="Yanf M."/>
            <person name="Daum C."/>
            <person name="Ng V."/>
            <person name="Clum A."/>
            <person name="Ohm R."/>
            <person name="Martin F."/>
            <person name="Silar P."/>
            <person name="Natvig D."/>
            <person name="Lalanne C."/>
            <person name="Gautier V."/>
            <person name="Ament-Velasquez S.L."/>
            <person name="Kruys A."/>
            <person name="Hutchinson M.I."/>
            <person name="Powell A.J."/>
            <person name="Barry K."/>
            <person name="Miller A.N."/>
            <person name="Grigoriev I.V."/>
            <person name="Debuchy R."/>
            <person name="Gladieux P."/>
            <person name="Thoren M.H."/>
            <person name="Johannesson H."/>
        </authorList>
    </citation>
    <scope>NUCLEOTIDE SEQUENCE</scope>
    <source>
        <strain evidence="1">PSN309</strain>
    </source>
</reference>
<evidence type="ECO:0000313" key="1">
    <source>
        <dbReference type="EMBL" id="KAK4182736.1"/>
    </source>
</evidence>
<proteinExistence type="predicted"/>
<accession>A0AAN7ABP3</accession>
<name>A0AAN7ABP3_9PEZI</name>
<gene>
    <name evidence="1" type="ORF">QBC35DRAFT_143883</name>
</gene>
<dbReference type="EMBL" id="MU864617">
    <property type="protein sequence ID" value="KAK4182736.1"/>
    <property type="molecule type" value="Genomic_DNA"/>
</dbReference>
<organism evidence="1 2">
    <name type="scientific">Podospora australis</name>
    <dbReference type="NCBI Taxonomy" id="1536484"/>
    <lineage>
        <taxon>Eukaryota</taxon>
        <taxon>Fungi</taxon>
        <taxon>Dikarya</taxon>
        <taxon>Ascomycota</taxon>
        <taxon>Pezizomycotina</taxon>
        <taxon>Sordariomycetes</taxon>
        <taxon>Sordariomycetidae</taxon>
        <taxon>Sordariales</taxon>
        <taxon>Podosporaceae</taxon>
        <taxon>Podospora</taxon>
    </lineage>
</organism>
<comment type="caution">
    <text evidence="1">The sequence shown here is derived from an EMBL/GenBank/DDBJ whole genome shotgun (WGS) entry which is preliminary data.</text>
</comment>
<keyword evidence="2" id="KW-1185">Reference proteome</keyword>
<reference evidence="1" key="1">
    <citation type="journal article" date="2023" name="Mol. Phylogenet. Evol.">
        <title>Genome-scale phylogeny and comparative genomics of the fungal order Sordariales.</title>
        <authorList>
            <person name="Hensen N."/>
            <person name="Bonometti L."/>
            <person name="Westerberg I."/>
            <person name="Brannstrom I.O."/>
            <person name="Guillou S."/>
            <person name="Cros-Aarteil S."/>
            <person name="Calhoun S."/>
            <person name="Haridas S."/>
            <person name="Kuo A."/>
            <person name="Mondo S."/>
            <person name="Pangilinan J."/>
            <person name="Riley R."/>
            <person name="LaButti K."/>
            <person name="Andreopoulos B."/>
            <person name="Lipzen A."/>
            <person name="Chen C."/>
            <person name="Yan M."/>
            <person name="Daum C."/>
            <person name="Ng V."/>
            <person name="Clum A."/>
            <person name="Steindorff A."/>
            <person name="Ohm R.A."/>
            <person name="Martin F."/>
            <person name="Silar P."/>
            <person name="Natvig D.O."/>
            <person name="Lalanne C."/>
            <person name="Gautier V."/>
            <person name="Ament-Velasquez S.L."/>
            <person name="Kruys A."/>
            <person name="Hutchinson M.I."/>
            <person name="Powell A.J."/>
            <person name="Barry K."/>
            <person name="Miller A.N."/>
            <person name="Grigoriev I.V."/>
            <person name="Debuchy R."/>
            <person name="Gladieux P."/>
            <person name="Hiltunen Thoren M."/>
            <person name="Johannesson H."/>
        </authorList>
    </citation>
    <scope>NUCLEOTIDE SEQUENCE</scope>
    <source>
        <strain evidence="1">PSN309</strain>
    </source>
</reference>
<protein>
    <submittedName>
        <fullName evidence="1">Uncharacterized protein</fullName>
    </submittedName>
</protein>
<sequence length="229" mass="26610">MRREVCILDISRRLQPGFLENYTEQFCQWMRQAFKEQHIASRTDVTIPEGCIPHILYLIYKISIMGNQELIEACGLAACLHSAVLDEFRFIPPHSKPEQLIDYATLCDIDDLCTEVYSKAIDRKLVASEGTKWIYGDCEVAVQMALVELSMKHTHTKMPFSETGRGDLFWEDFGFKWRVWFPNFAKLLQDQTTHFTMMQHNMWTESGTGSQMDHMRRSGYAHAAIEEDI</sequence>
<evidence type="ECO:0000313" key="2">
    <source>
        <dbReference type="Proteomes" id="UP001302126"/>
    </source>
</evidence>
<dbReference type="AlphaFoldDB" id="A0AAN7ABP3"/>
<dbReference type="Proteomes" id="UP001302126">
    <property type="component" value="Unassembled WGS sequence"/>
</dbReference>